<dbReference type="Proteomes" id="UP000646911">
    <property type="component" value="Unassembled WGS sequence"/>
</dbReference>
<protein>
    <submittedName>
        <fullName evidence="1">Uncharacterized protein</fullName>
    </submittedName>
</protein>
<organism evidence="1 2">
    <name type="scientific">Undibacterium umbellatum</name>
    <dbReference type="NCBI Taxonomy" id="2762300"/>
    <lineage>
        <taxon>Bacteria</taxon>
        <taxon>Pseudomonadati</taxon>
        <taxon>Pseudomonadota</taxon>
        <taxon>Betaproteobacteria</taxon>
        <taxon>Burkholderiales</taxon>
        <taxon>Oxalobacteraceae</taxon>
        <taxon>Undibacterium</taxon>
    </lineage>
</organism>
<name>A0ABR6Z9G2_9BURK</name>
<dbReference type="RefSeq" id="WP_186953950.1">
    <property type="nucleotide sequence ID" value="NZ_JACOFX010000005.1"/>
</dbReference>
<evidence type="ECO:0000313" key="1">
    <source>
        <dbReference type="EMBL" id="MBC3908406.1"/>
    </source>
</evidence>
<keyword evidence="2" id="KW-1185">Reference proteome</keyword>
<evidence type="ECO:0000313" key="2">
    <source>
        <dbReference type="Proteomes" id="UP000646911"/>
    </source>
</evidence>
<sequence length="194" mass="21900">MSAIQESEDHLTRSEVETVLSDFQAADWHRAKSIAVVFCLNLTDWSADDLLQEAMFKLLSGARIWPRDIHPLVVLKTVMHSITSNIHKRNELSPIDVNVVVDQVELDLDDKLPTVQGMTTLTPEVETSDKQQIAALYAALGGDEDLELLVVEWADGIRGAEAREELGWDDKKYDAVRQRLLRRLAVLDPDRSKK</sequence>
<comment type="caution">
    <text evidence="1">The sequence shown here is derived from an EMBL/GenBank/DDBJ whole genome shotgun (WGS) entry which is preliminary data.</text>
</comment>
<gene>
    <name evidence="1" type="ORF">H8L47_12635</name>
</gene>
<proteinExistence type="predicted"/>
<accession>A0ABR6Z9G2</accession>
<reference evidence="1 2" key="1">
    <citation type="submission" date="2020-08" db="EMBL/GenBank/DDBJ databases">
        <title>Novel species isolated from subtropical streams in China.</title>
        <authorList>
            <person name="Lu H."/>
        </authorList>
    </citation>
    <scope>NUCLEOTIDE SEQUENCE [LARGE SCALE GENOMIC DNA]</scope>
    <source>
        <strain evidence="1 2">NL8W</strain>
    </source>
</reference>
<dbReference type="EMBL" id="JACOFX010000005">
    <property type="protein sequence ID" value="MBC3908406.1"/>
    <property type="molecule type" value="Genomic_DNA"/>
</dbReference>